<comment type="similarity">
    <text evidence="1 4">Belongs to the D-isomer specific 2-hydroxyacid dehydrogenase family.</text>
</comment>
<proteinExistence type="inferred from homology"/>
<dbReference type="AlphaFoldDB" id="A0A8H3AWC8"/>
<evidence type="ECO:0000313" key="8">
    <source>
        <dbReference type="Proteomes" id="UP000663831"/>
    </source>
</evidence>
<dbReference type="SUPFAM" id="SSF52283">
    <property type="entry name" value="Formate/glycerate dehydrogenase catalytic domain-like"/>
    <property type="match status" value="1"/>
</dbReference>
<feature type="domain" description="D-isomer specific 2-hydroxyacid dehydrogenase NAD-binding" evidence="6">
    <location>
        <begin position="234"/>
        <end position="423"/>
    </location>
</feature>
<organism evidence="7 8">
    <name type="scientific">Rhizoctonia solani</name>
    <dbReference type="NCBI Taxonomy" id="456999"/>
    <lineage>
        <taxon>Eukaryota</taxon>
        <taxon>Fungi</taxon>
        <taxon>Dikarya</taxon>
        <taxon>Basidiomycota</taxon>
        <taxon>Agaricomycotina</taxon>
        <taxon>Agaricomycetes</taxon>
        <taxon>Cantharellales</taxon>
        <taxon>Ceratobasidiaceae</taxon>
        <taxon>Rhizoctonia</taxon>
    </lineage>
</organism>
<dbReference type="InterPro" id="IPR029753">
    <property type="entry name" value="D-isomer_DH_CS"/>
</dbReference>
<dbReference type="OrthoDB" id="298012at2759"/>
<evidence type="ECO:0000313" key="7">
    <source>
        <dbReference type="EMBL" id="CAE6442042.1"/>
    </source>
</evidence>
<dbReference type="Proteomes" id="UP000663831">
    <property type="component" value="Unassembled WGS sequence"/>
</dbReference>
<dbReference type="Pfam" id="PF02826">
    <property type="entry name" value="2-Hacid_dh_C"/>
    <property type="match status" value="1"/>
</dbReference>
<sequence>MVCRRRTAQLNVPVRAVGLNTLRGMRFSLDHSTYNCHATHPEVVWPVLTKAVYLRARNVLYLVRCMHIEHSHPWQGTDLPAAEQVIFIDWDQITWAYKSAKASLLLHHHIVQSSNLTAMQTLKVALYSARNYDRRSFEGEQEHITAAGIEISYLEPHLNAVTAKLAEGHQAVCLFVNDDACEETLRVLHSQGIKYISMRCAGYNNVDLTVAKELGISVVNVPAYSPEAIAEFAVGMLLTIVRKYHKAYNRVREGNFLLDGLIGFNLEGKTIGIIGTGRIGLCTGRILSHGFRAKVIGYDPYPNPTAAAENGIQYVSLEELFKTSDVISLHCPLTPETKYIINEEALKIAKQGLVIVNTSRGALINTSDLIQGLKSGHVGAVGMDVYERESKYFYRDSSNKIIQDDQLSRLVSFHNVFISGHQAFLTREALSAIARTTVENLKLLEEGSPCPNSVAAN</sequence>
<dbReference type="PROSITE" id="PS00671">
    <property type="entry name" value="D_2_HYDROXYACID_DH_3"/>
    <property type="match status" value="1"/>
</dbReference>
<comment type="caution">
    <text evidence="7">The sequence shown here is derived from an EMBL/GenBank/DDBJ whole genome shotgun (WGS) entry which is preliminary data.</text>
</comment>
<dbReference type="GO" id="GO:0051287">
    <property type="term" value="F:NAD binding"/>
    <property type="evidence" value="ECO:0007669"/>
    <property type="project" value="InterPro"/>
</dbReference>
<dbReference type="Gene3D" id="3.40.50.720">
    <property type="entry name" value="NAD(P)-binding Rossmann-like Domain"/>
    <property type="match status" value="2"/>
</dbReference>
<evidence type="ECO:0000256" key="3">
    <source>
        <dbReference type="ARBA" id="ARBA00023027"/>
    </source>
</evidence>
<dbReference type="EMBL" id="CAJMWV010001632">
    <property type="protein sequence ID" value="CAE6442042.1"/>
    <property type="molecule type" value="Genomic_DNA"/>
</dbReference>
<dbReference type="GO" id="GO:0016616">
    <property type="term" value="F:oxidoreductase activity, acting on the CH-OH group of donors, NAD or NADP as acceptor"/>
    <property type="evidence" value="ECO:0007669"/>
    <property type="project" value="InterPro"/>
</dbReference>
<dbReference type="PANTHER" id="PTHR43026">
    <property type="entry name" value="2-HYDROXYACID DEHYDROGENASE HOMOLOG 1-RELATED"/>
    <property type="match status" value="1"/>
</dbReference>
<dbReference type="Pfam" id="PF00389">
    <property type="entry name" value="2-Hacid_dh"/>
    <property type="match status" value="1"/>
</dbReference>
<dbReference type="SUPFAM" id="SSF51735">
    <property type="entry name" value="NAD(P)-binding Rossmann-fold domains"/>
    <property type="match status" value="1"/>
</dbReference>
<dbReference type="InterPro" id="IPR006140">
    <property type="entry name" value="D-isomer_DH_NAD-bd"/>
</dbReference>
<dbReference type="PROSITE" id="PS00065">
    <property type="entry name" value="D_2_HYDROXYACID_DH_1"/>
    <property type="match status" value="1"/>
</dbReference>
<keyword evidence="2 4" id="KW-0560">Oxidoreductase</keyword>
<dbReference type="InterPro" id="IPR006139">
    <property type="entry name" value="D-isomer_2_OHA_DH_cat_dom"/>
</dbReference>
<evidence type="ECO:0008006" key="9">
    <source>
        <dbReference type="Google" id="ProtNLM"/>
    </source>
</evidence>
<evidence type="ECO:0000259" key="6">
    <source>
        <dbReference type="Pfam" id="PF02826"/>
    </source>
</evidence>
<dbReference type="InterPro" id="IPR029752">
    <property type="entry name" value="D-isomer_DH_CS1"/>
</dbReference>
<protein>
    <recommendedName>
        <fullName evidence="9">D-lactate dehydrogenase</fullName>
    </recommendedName>
</protein>
<dbReference type="PROSITE" id="PS00670">
    <property type="entry name" value="D_2_HYDROXYACID_DH_2"/>
    <property type="match status" value="1"/>
</dbReference>
<gene>
    <name evidence="7" type="ORF">RDB_LOCUS55014</name>
</gene>
<evidence type="ECO:0000259" key="5">
    <source>
        <dbReference type="Pfam" id="PF00389"/>
    </source>
</evidence>
<dbReference type="PANTHER" id="PTHR43026:SF1">
    <property type="entry name" value="2-HYDROXYACID DEHYDROGENASE HOMOLOG 1-RELATED"/>
    <property type="match status" value="1"/>
</dbReference>
<evidence type="ECO:0000256" key="2">
    <source>
        <dbReference type="ARBA" id="ARBA00023002"/>
    </source>
</evidence>
<reference evidence="7" key="1">
    <citation type="submission" date="2021-01" db="EMBL/GenBank/DDBJ databases">
        <authorList>
            <person name="Kaushik A."/>
        </authorList>
    </citation>
    <scope>NUCLEOTIDE SEQUENCE</scope>
    <source>
        <strain evidence="7">AG3-1AP</strain>
    </source>
</reference>
<feature type="domain" description="D-isomer specific 2-hydroxyacid dehydrogenase catalytic" evidence="5">
    <location>
        <begin position="140"/>
        <end position="454"/>
    </location>
</feature>
<dbReference type="InterPro" id="IPR058205">
    <property type="entry name" value="D-LDH-like"/>
</dbReference>
<dbReference type="CDD" id="cd12183">
    <property type="entry name" value="LDH_like_2"/>
    <property type="match status" value="1"/>
</dbReference>
<name>A0A8H3AWC8_9AGAM</name>
<dbReference type="InterPro" id="IPR036291">
    <property type="entry name" value="NAD(P)-bd_dom_sf"/>
</dbReference>
<accession>A0A8H3AWC8</accession>
<evidence type="ECO:0000256" key="1">
    <source>
        <dbReference type="ARBA" id="ARBA00005854"/>
    </source>
</evidence>
<keyword evidence="3" id="KW-0520">NAD</keyword>
<evidence type="ECO:0000256" key="4">
    <source>
        <dbReference type="RuleBase" id="RU003719"/>
    </source>
</evidence>